<evidence type="ECO:0000313" key="7">
    <source>
        <dbReference type="EMBL" id="RDX81739.1"/>
    </source>
</evidence>
<evidence type="ECO:0000256" key="2">
    <source>
        <dbReference type="ARBA" id="ARBA00023125"/>
    </source>
</evidence>
<keyword evidence="4" id="KW-0539">Nucleus</keyword>
<gene>
    <name evidence="7" type="primary">NAC098</name>
    <name evidence="7" type="ORF">CR513_37540</name>
</gene>
<keyword evidence="8" id="KW-1185">Reference proteome</keyword>
<feature type="compositionally biased region" description="Basic and acidic residues" evidence="5">
    <location>
        <begin position="1"/>
        <end position="26"/>
    </location>
</feature>
<dbReference type="PROSITE" id="PS51005">
    <property type="entry name" value="NAC"/>
    <property type="match status" value="1"/>
</dbReference>
<dbReference type="GO" id="GO:0000976">
    <property type="term" value="F:transcription cis-regulatory region binding"/>
    <property type="evidence" value="ECO:0007669"/>
    <property type="project" value="UniProtKB-ARBA"/>
</dbReference>
<proteinExistence type="predicted"/>
<keyword evidence="3" id="KW-0804">Transcription</keyword>
<dbReference type="Pfam" id="PF02365">
    <property type="entry name" value="NAM"/>
    <property type="match status" value="1"/>
</dbReference>
<dbReference type="FunFam" id="2.170.150.80:FF:000006">
    <property type="entry name" value="NAC domain-containing protein 100-like"/>
    <property type="match status" value="1"/>
</dbReference>
<evidence type="ECO:0000256" key="4">
    <source>
        <dbReference type="ARBA" id="ARBA00023242"/>
    </source>
</evidence>
<evidence type="ECO:0000256" key="1">
    <source>
        <dbReference type="ARBA" id="ARBA00023015"/>
    </source>
</evidence>
<dbReference type="PANTHER" id="PTHR31744">
    <property type="entry name" value="PROTEIN CUP-SHAPED COTYLEDON 2-RELATED"/>
    <property type="match status" value="1"/>
</dbReference>
<organism evidence="7 8">
    <name type="scientific">Mucuna pruriens</name>
    <name type="common">Velvet bean</name>
    <name type="synonym">Dolichos pruriens</name>
    <dbReference type="NCBI Taxonomy" id="157652"/>
    <lineage>
        <taxon>Eukaryota</taxon>
        <taxon>Viridiplantae</taxon>
        <taxon>Streptophyta</taxon>
        <taxon>Embryophyta</taxon>
        <taxon>Tracheophyta</taxon>
        <taxon>Spermatophyta</taxon>
        <taxon>Magnoliopsida</taxon>
        <taxon>eudicotyledons</taxon>
        <taxon>Gunneridae</taxon>
        <taxon>Pentapetalae</taxon>
        <taxon>rosids</taxon>
        <taxon>fabids</taxon>
        <taxon>Fabales</taxon>
        <taxon>Fabaceae</taxon>
        <taxon>Papilionoideae</taxon>
        <taxon>50 kb inversion clade</taxon>
        <taxon>NPAAA clade</taxon>
        <taxon>indigoferoid/millettioid clade</taxon>
        <taxon>Phaseoleae</taxon>
        <taxon>Mucuna</taxon>
    </lineage>
</organism>
<feature type="domain" description="NAC" evidence="6">
    <location>
        <begin position="27"/>
        <end position="182"/>
    </location>
</feature>
<keyword evidence="2" id="KW-0238">DNA-binding</keyword>
<evidence type="ECO:0000259" key="6">
    <source>
        <dbReference type="PROSITE" id="PS51005"/>
    </source>
</evidence>
<dbReference type="OrthoDB" id="1424968at2759"/>
<sequence>MQKDKEVVTKEGKNIEMDGTREKEETLPPGFRFHPTDEELISYYLTNKISDSNFTGKAIADVDLNKCEPWELPGKAKMGQKEWYFFSLRDRKYPTGVRTNRATNTGYWKTTGKDKEILNSVTSELVGLKKTLVFYKGRAPRGEKTNWVMHEYRIHPKSTFRTNKHSSHTQQDEWVVCRVFRKSAGAKKFPSNSNHTRATNPYNLEVGPSMVPPPMMNLGDPAAHFLYGRNYMMSSAEVAEVTRVLRAGGSTSVMNMNLPMQYSHLNNPVAAAAAGGFTISGLNLNLGGGTVAATTTTQTQPFLRPIMPPPQPPPSHTMPQVHDFNSNMVTPNALSAPSVGYGADMSSANSHGNRFMGMDHCIDLDIFCMKLTNLWILDNAANRDTKLGRKMVYIYSMQHHRILCTE</sequence>
<dbReference type="EMBL" id="QJKJ01007840">
    <property type="protein sequence ID" value="RDX81739.1"/>
    <property type="molecule type" value="Genomic_DNA"/>
</dbReference>
<protein>
    <submittedName>
        <fullName evidence="7">Protein CUP-SHAPED COTYLEDON 2</fullName>
    </submittedName>
</protein>
<accession>A0A371FTQ5</accession>
<evidence type="ECO:0000256" key="3">
    <source>
        <dbReference type="ARBA" id="ARBA00023163"/>
    </source>
</evidence>
<dbReference type="InterPro" id="IPR036093">
    <property type="entry name" value="NAC_dom_sf"/>
</dbReference>
<comment type="caution">
    <text evidence="7">The sequence shown here is derived from an EMBL/GenBank/DDBJ whole genome shotgun (WGS) entry which is preliminary data.</text>
</comment>
<feature type="non-terminal residue" evidence="7">
    <location>
        <position position="1"/>
    </location>
</feature>
<dbReference type="InterPro" id="IPR003441">
    <property type="entry name" value="NAC-dom"/>
</dbReference>
<dbReference type="Gene3D" id="2.170.150.80">
    <property type="entry name" value="NAC domain"/>
    <property type="match status" value="1"/>
</dbReference>
<keyword evidence="1" id="KW-0805">Transcription regulation</keyword>
<dbReference type="GO" id="GO:0006355">
    <property type="term" value="P:regulation of DNA-templated transcription"/>
    <property type="evidence" value="ECO:0007669"/>
    <property type="project" value="InterPro"/>
</dbReference>
<dbReference type="Proteomes" id="UP000257109">
    <property type="component" value="Unassembled WGS sequence"/>
</dbReference>
<feature type="region of interest" description="Disordered" evidence="5">
    <location>
        <begin position="1"/>
        <end position="31"/>
    </location>
</feature>
<name>A0A371FTQ5_MUCPR</name>
<reference evidence="7" key="1">
    <citation type="submission" date="2018-05" db="EMBL/GenBank/DDBJ databases">
        <title>Draft genome of Mucuna pruriens seed.</title>
        <authorList>
            <person name="Nnadi N.E."/>
            <person name="Vos R."/>
            <person name="Hasami M.H."/>
            <person name="Devisetty U.K."/>
            <person name="Aguiy J.C."/>
        </authorList>
    </citation>
    <scope>NUCLEOTIDE SEQUENCE [LARGE SCALE GENOMIC DNA]</scope>
    <source>
        <strain evidence="7">JCA_2017</strain>
    </source>
</reference>
<dbReference type="AlphaFoldDB" id="A0A371FTQ5"/>
<evidence type="ECO:0000313" key="8">
    <source>
        <dbReference type="Proteomes" id="UP000257109"/>
    </source>
</evidence>
<dbReference type="SUPFAM" id="SSF101941">
    <property type="entry name" value="NAC domain"/>
    <property type="match status" value="1"/>
</dbReference>
<evidence type="ECO:0000256" key="5">
    <source>
        <dbReference type="SAM" id="MobiDB-lite"/>
    </source>
</evidence>
<dbReference type="PANTHER" id="PTHR31744:SF115">
    <property type="entry name" value="NAC DOMAIN CONTAINING PROTEIN 38"/>
    <property type="match status" value="1"/>
</dbReference>
<dbReference type="STRING" id="157652.A0A371FTQ5"/>